<evidence type="ECO:0000313" key="2">
    <source>
        <dbReference type="Proteomes" id="UP001295423"/>
    </source>
</evidence>
<evidence type="ECO:0000313" key="1">
    <source>
        <dbReference type="EMBL" id="CAJ1946070.1"/>
    </source>
</evidence>
<sequence>MKKRLEIDLELPKDRDPVSSNDVDVKQLAKDQDALQIANKMEAQRIAERDARRGDHYDKLVPKLSEWWMKQLYSGEAVNQALQRMDRIQTGNPLFAAWDERYPGAWNQPCLRYDALFNDFMGTSTCYERFIQIFHYLNSDNTQLAQYLISSFDLSTIEDKVAEDVWSLQVLAIQISLQNPFSFFGIEEFEEKLHNNQFFDGAKSDPRLRLKNPLIGFWLICSELFDYPWATTFDDNYYNDPPSSII</sequence>
<dbReference type="EMBL" id="CAKOGP040001558">
    <property type="protein sequence ID" value="CAJ1946070.1"/>
    <property type="molecule type" value="Genomic_DNA"/>
</dbReference>
<protein>
    <submittedName>
        <fullName evidence="1">Uncharacterized protein</fullName>
    </submittedName>
</protein>
<dbReference type="Proteomes" id="UP001295423">
    <property type="component" value="Unassembled WGS sequence"/>
</dbReference>
<keyword evidence="2" id="KW-1185">Reference proteome</keyword>
<organism evidence="1 2">
    <name type="scientific">Cylindrotheca closterium</name>
    <dbReference type="NCBI Taxonomy" id="2856"/>
    <lineage>
        <taxon>Eukaryota</taxon>
        <taxon>Sar</taxon>
        <taxon>Stramenopiles</taxon>
        <taxon>Ochrophyta</taxon>
        <taxon>Bacillariophyta</taxon>
        <taxon>Bacillariophyceae</taxon>
        <taxon>Bacillariophycidae</taxon>
        <taxon>Bacillariales</taxon>
        <taxon>Bacillariaceae</taxon>
        <taxon>Cylindrotheca</taxon>
    </lineage>
</organism>
<gene>
    <name evidence="1" type="ORF">CYCCA115_LOCUS10211</name>
</gene>
<comment type="caution">
    <text evidence="1">The sequence shown here is derived from an EMBL/GenBank/DDBJ whole genome shotgun (WGS) entry which is preliminary data.</text>
</comment>
<name>A0AAD2CUC3_9STRA</name>
<proteinExistence type="predicted"/>
<reference evidence="1" key="1">
    <citation type="submission" date="2023-08" db="EMBL/GenBank/DDBJ databases">
        <authorList>
            <person name="Audoor S."/>
            <person name="Bilcke G."/>
        </authorList>
    </citation>
    <scope>NUCLEOTIDE SEQUENCE</scope>
</reference>
<dbReference type="AlphaFoldDB" id="A0AAD2CUC3"/>
<accession>A0AAD2CUC3</accession>